<dbReference type="SUPFAM" id="SSF102712">
    <property type="entry name" value="JAB1/MPN domain"/>
    <property type="match status" value="1"/>
</dbReference>
<sequence length="117" mass="13072">MPEEWVDGIFAQERGVRGGRFTHWLHTHPNAPAIPSEADANAAQWTEGIDMILGIHFFNKRHSSWLKKFGINDRTKLNPIGRTKTGHSILGLEMIGFHRTGFGVNLVITDENGNAIV</sequence>
<reference evidence="1" key="1">
    <citation type="journal article" date="2014" name="Genome Biol. Evol.">
        <title>Pangenome evidence for extensive interdomain horizontal transfer affecting lineage core and shell genes in uncultured planktonic thaumarchaeota and euryarchaeota.</title>
        <authorList>
            <person name="Deschamps P."/>
            <person name="Zivanovic Y."/>
            <person name="Moreira D."/>
            <person name="Rodriguez-Valera F."/>
            <person name="Lopez-Garcia P."/>
        </authorList>
    </citation>
    <scope>NUCLEOTIDE SEQUENCE</scope>
</reference>
<dbReference type="Gene3D" id="3.40.140.10">
    <property type="entry name" value="Cytidine Deaminase, domain 2"/>
    <property type="match status" value="1"/>
</dbReference>
<dbReference type="AlphaFoldDB" id="A0A075I536"/>
<evidence type="ECO:0000313" key="1">
    <source>
        <dbReference type="EMBL" id="AIF21897.1"/>
    </source>
</evidence>
<protein>
    <recommendedName>
        <fullName evidence="2">JAB domain-containing protein</fullName>
    </recommendedName>
</protein>
<dbReference type="EMBL" id="KF901200">
    <property type="protein sequence ID" value="AIF21897.1"/>
    <property type="molecule type" value="Genomic_DNA"/>
</dbReference>
<organism evidence="1">
    <name type="scientific">uncultured marine group II/III euryarchaeote SAT1000_06_E06</name>
    <dbReference type="NCBI Taxonomy" id="1456554"/>
    <lineage>
        <taxon>Archaea</taxon>
        <taxon>Methanobacteriati</taxon>
        <taxon>Methanobacteriota</taxon>
        <taxon>environmental samples</taxon>
    </lineage>
</organism>
<name>A0A075I536_9EURY</name>
<proteinExistence type="predicted"/>
<accession>A0A075I536</accession>
<evidence type="ECO:0008006" key="2">
    <source>
        <dbReference type="Google" id="ProtNLM"/>
    </source>
</evidence>